<proteinExistence type="predicted"/>
<reference evidence="2 3" key="1">
    <citation type="journal article" date="2024" name="Ann. Entomol. Soc. Am.">
        <title>Genomic analyses of the southern and eastern yellowjacket wasps (Hymenoptera: Vespidae) reveal evolutionary signatures of social life.</title>
        <authorList>
            <person name="Catto M.A."/>
            <person name="Caine P.B."/>
            <person name="Orr S.E."/>
            <person name="Hunt B.G."/>
            <person name="Goodisman M.A.D."/>
        </authorList>
    </citation>
    <scope>NUCLEOTIDE SEQUENCE [LARGE SCALE GENOMIC DNA]</scope>
    <source>
        <strain evidence="2">232</strain>
        <tissue evidence="2">Head and thorax</tissue>
    </source>
</reference>
<evidence type="ECO:0000256" key="1">
    <source>
        <dbReference type="SAM" id="MobiDB-lite"/>
    </source>
</evidence>
<dbReference type="Proteomes" id="UP001607303">
    <property type="component" value="Unassembled WGS sequence"/>
</dbReference>
<organism evidence="2 3">
    <name type="scientific">Vespula maculifrons</name>
    <name type="common">Eastern yellow jacket</name>
    <name type="synonym">Wasp</name>
    <dbReference type="NCBI Taxonomy" id="7453"/>
    <lineage>
        <taxon>Eukaryota</taxon>
        <taxon>Metazoa</taxon>
        <taxon>Ecdysozoa</taxon>
        <taxon>Arthropoda</taxon>
        <taxon>Hexapoda</taxon>
        <taxon>Insecta</taxon>
        <taxon>Pterygota</taxon>
        <taxon>Neoptera</taxon>
        <taxon>Endopterygota</taxon>
        <taxon>Hymenoptera</taxon>
        <taxon>Apocrita</taxon>
        <taxon>Aculeata</taxon>
        <taxon>Vespoidea</taxon>
        <taxon>Vespidae</taxon>
        <taxon>Vespinae</taxon>
        <taxon>Vespula</taxon>
    </lineage>
</organism>
<evidence type="ECO:0000313" key="3">
    <source>
        <dbReference type="Proteomes" id="UP001607303"/>
    </source>
</evidence>
<gene>
    <name evidence="2" type="ORF">V1477_016787</name>
</gene>
<accession>A0ABD2B472</accession>
<feature type="region of interest" description="Disordered" evidence="1">
    <location>
        <begin position="33"/>
        <end position="54"/>
    </location>
</feature>
<dbReference type="AlphaFoldDB" id="A0ABD2B472"/>
<comment type="caution">
    <text evidence="2">The sequence shown here is derived from an EMBL/GenBank/DDBJ whole genome shotgun (WGS) entry which is preliminary data.</text>
</comment>
<keyword evidence="3" id="KW-1185">Reference proteome</keyword>
<evidence type="ECO:0000313" key="2">
    <source>
        <dbReference type="EMBL" id="KAL2727511.1"/>
    </source>
</evidence>
<dbReference type="EMBL" id="JAYRBN010000100">
    <property type="protein sequence ID" value="KAL2727511.1"/>
    <property type="molecule type" value="Genomic_DNA"/>
</dbReference>
<name>A0ABD2B472_VESMC</name>
<sequence length="184" mass="21144">MCSLRLSLSSRSLEESSDQDIFGKCIAIVKEKKKRTKREREREKENLPSSPSCDTLVECHRQSRERTEGFYRKRTTWQKNSSMSMFLCARTTIISFVYVFDNNGRNLFARYGGDSCNNGESLTFVRSLHSKGLSTVLLRDEKENHVIVNKIVKWTNGEISNSTLLTLLEGALFIYLKPKKTTTT</sequence>
<protein>
    <submittedName>
        <fullName evidence="2">Uncharacterized protein</fullName>
    </submittedName>
</protein>